<evidence type="ECO:0000256" key="6">
    <source>
        <dbReference type="ARBA" id="ARBA00022840"/>
    </source>
</evidence>
<dbReference type="InterPro" id="IPR002139">
    <property type="entry name" value="Ribo/fructo_kinase"/>
</dbReference>
<name>A0A8K0HNG8_9ROSA</name>
<dbReference type="PROSITE" id="PS00584">
    <property type="entry name" value="PFKB_KINASES_2"/>
    <property type="match status" value="1"/>
</dbReference>
<dbReference type="GO" id="GO:0005829">
    <property type="term" value="C:cytosol"/>
    <property type="evidence" value="ECO:0007669"/>
    <property type="project" value="TreeGrafter"/>
</dbReference>
<comment type="caution">
    <text evidence="13">The sequence shown here is derived from an EMBL/GenBank/DDBJ whole genome shotgun (WGS) entry which is preliminary data.</text>
</comment>
<evidence type="ECO:0000256" key="8">
    <source>
        <dbReference type="ARBA" id="ARBA00037195"/>
    </source>
</evidence>
<comment type="catalytic activity">
    <reaction evidence="10">
        <text>D-fructose + ATP = D-fructose 6-phosphate + ADP + H(+)</text>
        <dbReference type="Rhea" id="RHEA:16125"/>
        <dbReference type="ChEBI" id="CHEBI:15378"/>
        <dbReference type="ChEBI" id="CHEBI:30616"/>
        <dbReference type="ChEBI" id="CHEBI:37721"/>
        <dbReference type="ChEBI" id="CHEBI:61527"/>
        <dbReference type="ChEBI" id="CHEBI:456216"/>
        <dbReference type="EC" id="2.7.1.4"/>
    </reaction>
</comment>
<dbReference type="OrthoDB" id="415590at2759"/>
<evidence type="ECO:0000256" key="7">
    <source>
        <dbReference type="ARBA" id="ARBA00023277"/>
    </source>
</evidence>
<feature type="domain" description="Carbohydrate kinase PfkB" evidence="12">
    <location>
        <begin position="15"/>
        <end position="319"/>
    </location>
</feature>
<dbReference type="GO" id="GO:0006000">
    <property type="term" value="P:fructose metabolic process"/>
    <property type="evidence" value="ECO:0007669"/>
    <property type="project" value="TreeGrafter"/>
</dbReference>
<protein>
    <recommendedName>
        <fullName evidence="9">fructokinase</fullName>
        <ecNumber evidence="9">2.7.1.4</ecNumber>
    </recommendedName>
</protein>
<keyword evidence="4" id="KW-0547">Nucleotide-binding</keyword>
<keyword evidence="7" id="KW-0119">Carbohydrate metabolism</keyword>
<accession>A0A8K0HNG8</accession>
<evidence type="ECO:0000256" key="11">
    <source>
        <dbReference type="RuleBase" id="RU003704"/>
    </source>
</evidence>
<dbReference type="EC" id="2.7.1.4" evidence="9"/>
<dbReference type="PROSITE" id="PS00583">
    <property type="entry name" value="PFKB_KINASES_1"/>
    <property type="match status" value="1"/>
</dbReference>
<dbReference type="FunFam" id="3.40.1190.20:FF:000005">
    <property type="entry name" value="Probable fructokinase-2"/>
    <property type="match status" value="1"/>
</dbReference>
<dbReference type="CDD" id="cd01167">
    <property type="entry name" value="bac_FRK"/>
    <property type="match status" value="1"/>
</dbReference>
<organism evidence="13 14">
    <name type="scientific">Rhamnella rubrinervis</name>
    <dbReference type="NCBI Taxonomy" id="2594499"/>
    <lineage>
        <taxon>Eukaryota</taxon>
        <taxon>Viridiplantae</taxon>
        <taxon>Streptophyta</taxon>
        <taxon>Embryophyta</taxon>
        <taxon>Tracheophyta</taxon>
        <taxon>Spermatophyta</taxon>
        <taxon>Magnoliopsida</taxon>
        <taxon>eudicotyledons</taxon>
        <taxon>Gunneridae</taxon>
        <taxon>Pentapetalae</taxon>
        <taxon>rosids</taxon>
        <taxon>fabids</taxon>
        <taxon>Rosales</taxon>
        <taxon>Rhamnaceae</taxon>
        <taxon>rhamnoid group</taxon>
        <taxon>Rhamneae</taxon>
        <taxon>Rhamnella</taxon>
    </lineage>
</organism>
<dbReference type="Proteomes" id="UP000796880">
    <property type="component" value="Unassembled WGS sequence"/>
</dbReference>
<evidence type="ECO:0000256" key="4">
    <source>
        <dbReference type="ARBA" id="ARBA00022741"/>
    </source>
</evidence>
<dbReference type="GO" id="GO:0005524">
    <property type="term" value="F:ATP binding"/>
    <property type="evidence" value="ECO:0007669"/>
    <property type="project" value="UniProtKB-KW"/>
</dbReference>
<comment type="similarity">
    <text evidence="2 11">Belongs to the carbohydrate kinase PfkB family.</text>
</comment>
<gene>
    <name evidence="13" type="ORF">FNV43_RR00337</name>
</gene>
<evidence type="ECO:0000256" key="5">
    <source>
        <dbReference type="ARBA" id="ARBA00022777"/>
    </source>
</evidence>
<dbReference type="PANTHER" id="PTHR43085:SF24">
    <property type="entry name" value="FRUCTOKINASE-4-RELATED"/>
    <property type="match status" value="1"/>
</dbReference>
<dbReference type="PRINTS" id="PR00990">
    <property type="entry name" value="RIBOKINASE"/>
</dbReference>
<dbReference type="Pfam" id="PF00294">
    <property type="entry name" value="PfkB"/>
    <property type="match status" value="1"/>
</dbReference>
<dbReference type="SUPFAM" id="SSF53613">
    <property type="entry name" value="Ribokinase-like"/>
    <property type="match status" value="1"/>
</dbReference>
<evidence type="ECO:0000256" key="1">
    <source>
        <dbReference type="ARBA" id="ARBA00004727"/>
    </source>
</evidence>
<evidence type="ECO:0000256" key="9">
    <source>
        <dbReference type="ARBA" id="ARBA00038887"/>
    </source>
</evidence>
<reference evidence="13" key="1">
    <citation type="submission" date="2020-03" db="EMBL/GenBank/DDBJ databases">
        <title>A high-quality chromosome-level genome assembly of a woody plant with both climbing and erect habits, Rhamnella rubrinervis.</title>
        <authorList>
            <person name="Lu Z."/>
            <person name="Yang Y."/>
            <person name="Zhu X."/>
            <person name="Sun Y."/>
        </authorList>
    </citation>
    <scope>NUCLEOTIDE SEQUENCE</scope>
    <source>
        <strain evidence="13">BYM</strain>
        <tissue evidence="13">Leaf</tissue>
    </source>
</reference>
<evidence type="ECO:0000313" key="14">
    <source>
        <dbReference type="Proteomes" id="UP000796880"/>
    </source>
</evidence>
<evidence type="ECO:0000256" key="2">
    <source>
        <dbReference type="ARBA" id="ARBA00010688"/>
    </source>
</evidence>
<sequence length="331" mass="35548">MATVNNVVPETGKGLIVSFGEMLIDFVPTVSGVSLAEAPGFLKAPGGAPANVAIAVSRLGGKAAFVGKLGDDEFGHMLAGILKENGVSADGINFDQGARTALAFVTLRADGEREFMFYRNPSADMLLKPEELNLELIRSAKVFHYGSISLIVEPCRSAHLKAMEVAKDAGALLSYDPNLRLPLWPSPEEARVQIMSIWEKAEVIKVSDVELEFLTGSDKIDDASALSLWHDKLKLLLVTLGENGCRYYTKHFRGQVEAFHVNTVDTTGAGDSFVGALLCKIVDDQSILEDETRLREVLKYANACGAITTTKKGAIPALPNESEALALIKGA</sequence>
<dbReference type="PANTHER" id="PTHR43085">
    <property type="entry name" value="HEXOKINASE FAMILY MEMBER"/>
    <property type="match status" value="1"/>
</dbReference>
<keyword evidence="6" id="KW-0067">ATP-binding</keyword>
<dbReference type="InterPro" id="IPR002173">
    <property type="entry name" value="Carboh/pur_kinase_PfkB_CS"/>
</dbReference>
<evidence type="ECO:0000259" key="12">
    <source>
        <dbReference type="Pfam" id="PF00294"/>
    </source>
</evidence>
<keyword evidence="3 11" id="KW-0808">Transferase</keyword>
<dbReference type="EMBL" id="VOIH02000001">
    <property type="protein sequence ID" value="KAF3455695.1"/>
    <property type="molecule type" value="Genomic_DNA"/>
</dbReference>
<dbReference type="InterPro" id="IPR029056">
    <property type="entry name" value="Ribokinase-like"/>
</dbReference>
<dbReference type="InterPro" id="IPR011611">
    <property type="entry name" value="PfkB_dom"/>
</dbReference>
<keyword evidence="5 11" id="KW-0418">Kinase</keyword>
<dbReference type="GO" id="GO:0008865">
    <property type="term" value="F:fructokinase activity"/>
    <property type="evidence" value="ECO:0007669"/>
    <property type="project" value="UniProtKB-EC"/>
</dbReference>
<proteinExistence type="inferred from homology"/>
<dbReference type="Gene3D" id="3.40.1190.20">
    <property type="match status" value="1"/>
</dbReference>
<comment type="pathway">
    <text evidence="1">Glycan biosynthesis; starch biosynthesis.</text>
</comment>
<evidence type="ECO:0000313" key="13">
    <source>
        <dbReference type="EMBL" id="KAF3455695.1"/>
    </source>
</evidence>
<keyword evidence="14" id="KW-1185">Reference proteome</keyword>
<evidence type="ECO:0000256" key="3">
    <source>
        <dbReference type="ARBA" id="ARBA00022679"/>
    </source>
</evidence>
<comment type="function">
    <text evidence="8">May play an important role in maintaining the flux of carbon towards starch formation.</text>
</comment>
<dbReference type="InterPro" id="IPR050306">
    <property type="entry name" value="PfkB_Carbo_kinase"/>
</dbReference>
<dbReference type="AlphaFoldDB" id="A0A8K0HNG8"/>
<evidence type="ECO:0000256" key="10">
    <source>
        <dbReference type="ARBA" id="ARBA00048451"/>
    </source>
</evidence>